<keyword evidence="2" id="KW-0472">Membrane</keyword>
<dbReference type="RefSeq" id="WP_077713549.1">
    <property type="nucleotide sequence ID" value="NZ_CP019698.1"/>
</dbReference>
<dbReference type="KEGG" id="dfg:B0537_05530"/>
<evidence type="ECO:0000313" key="4">
    <source>
        <dbReference type="Proteomes" id="UP000189464"/>
    </source>
</evidence>
<keyword evidence="2" id="KW-0812">Transmembrane</keyword>
<feature type="transmembrane region" description="Helical" evidence="2">
    <location>
        <begin position="348"/>
        <end position="367"/>
    </location>
</feature>
<keyword evidence="2" id="KW-1133">Transmembrane helix</keyword>
<dbReference type="OrthoDB" id="1633470at2"/>
<name>A0A1S6IV03_9FIRM</name>
<evidence type="ECO:0000256" key="2">
    <source>
        <dbReference type="SAM" id="Phobius"/>
    </source>
</evidence>
<reference evidence="3 4" key="1">
    <citation type="journal article" date="2016" name="Int. J. Syst. Evol. Microbiol.">
        <title>Desulfotomaculum ferrireducens sp. nov., a moderately thermophilic sulfate-reducing and dissimilatory Fe(III)-reducing bacterium isolated from compost.</title>
        <authorList>
            <person name="Yang G."/>
            <person name="Guo J."/>
            <person name="Zhuang L."/>
            <person name="Yuan Y."/>
            <person name="Zhou S."/>
        </authorList>
    </citation>
    <scope>NUCLEOTIDE SEQUENCE [LARGE SCALE GENOMIC DNA]</scope>
    <source>
        <strain evidence="3 4">GSS09</strain>
    </source>
</reference>
<keyword evidence="4" id="KW-1185">Reference proteome</keyword>
<dbReference type="Proteomes" id="UP000189464">
    <property type="component" value="Chromosome"/>
</dbReference>
<dbReference type="InterPro" id="IPR010897">
    <property type="entry name" value="Spore_II_P"/>
</dbReference>
<feature type="compositionally biased region" description="Basic and acidic residues" evidence="1">
    <location>
        <begin position="416"/>
        <end position="431"/>
    </location>
</feature>
<dbReference type="Pfam" id="PF07454">
    <property type="entry name" value="SpoIIP"/>
    <property type="match status" value="1"/>
</dbReference>
<protein>
    <submittedName>
        <fullName evidence="3">Stage II sporulation protein P</fullName>
    </submittedName>
</protein>
<feature type="region of interest" description="Disordered" evidence="1">
    <location>
        <begin position="396"/>
        <end position="431"/>
    </location>
</feature>
<evidence type="ECO:0000313" key="3">
    <source>
        <dbReference type="EMBL" id="AQS58595.1"/>
    </source>
</evidence>
<evidence type="ECO:0000256" key="1">
    <source>
        <dbReference type="SAM" id="MobiDB-lite"/>
    </source>
</evidence>
<organism evidence="3 4">
    <name type="scientific">Desulforamulus ferrireducens</name>
    <dbReference type="NCBI Taxonomy" id="1833852"/>
    <lineage>
        <taxon>Bacteria</taxon>
        <taxon>Bacillati</taxon>
        <taxon>Bacillota</taxon>
        <taxon>Clostridia</taxon>
        <taxon>Eubacteriales</taxon>
        <taxon>Peptococcaceae</taxon>
        <taxon>Desulforamulus</taxon>
    </lineage>
</organism>
<accession>A0A1S6IV03</accession>
<dbReference type="NCBIfam" id="TIGR02867">
    <property type="entry name" value="spore_II_P"/>
    <property type="match status" value="1"/>
</dbReference>
<gene>
    <name evidence="3" type="ORF">B0537_05530</name>
</gene>
<dbReference type="AlphaFoldDB" id="A0A1S6IV03"/>
<dbReference type="EMBL" id="CP019698">
    <property type="protein sequence ID" value="AQS58595.1"/>
    <property type="molecule type" value="Genomic_DNA"/>
</dbReference>
<proteinExistence type="predicted"/>
<dbReference type="STRING" id="1833852.B0537_05530"/>
<sequence length="431" mass="46716">MKTKRFTIVLSICLMLVGIGVITQLTTADSVRPAWNPASILSGQGLEHQVGEAIKIVDNKGNVISQACQGVSVGDEIISADGKHYRIVKLNKDRAIVKSLGMDKEFLAWNEYFTDERLAMAAATKKTGKVGIYHTHSDESYVPSDGSESKPFKGGIYDVGQSLSTRLQEKSGTEVLYDKTPHDPHDNAAYQRSRRTATKLMKENPIALIDVHRDGIPDPDYYSAKVSDTNVSKLRLVVGRQNPNMQANLSFAKKMMAYANKVHPGIVKEIFMAKGNYNQDLMPTALLIEAGTHTNTKGQAERGVALFADAIPIVLGIEGGPAEAQGKTGFKGITDRGATAENSGGWKAVGWILGLTLLLGGGFLLISTGSLKGVGERIGAFGKEFSNYLGPLKKRMQGKKRATKDTSETTKASYDQADRAVIDHRDDVTED</sequence>